<keyword evidence="2" id="KW-0805">Transcription regulation</keyword>
<dbReference type="AlphaFoldDB" id="A0AA41U514"/>
<dbReference type="PANTHER" id="PTHR43133:SF62">
    <property type="entry name" value="RNA POLYMERASE SIGMA FACTOR SIGZ"/>
    <property type="match status" value="1"/>
</dbReference>
<dbReference type="SUPFAM" id="SSF88659">
    <property type="entry name" value="Sigma3 and sigma4 domains of RNA polymerase sigma factors"/>
    <property type="match status" value="1"/>
</dbReference>
<comment type="similarity">
    <text evidence="1">Belongs to the sigma-70 factor family. ECF subfamily.</text>
</comment>
<dbReference type="InterPro" id="IPR007627">
    <property type="entry name" value="RNA_pol_sigma70_r2"/>
</dbReference>
<dbReference type="Pfam" id="PF08281">
    <property type="entry name" value="Sigma70_r4_2"/>
    <property type="match status" value="1"/>
</dbReference>
<feature type="domain" description="RNA polymerase sigma-70 region 2" evidence="5">
    <location>
        <begin position="29"/>
        <end position="88"/>
    </location>
</feature>
<dbReference type="GO" id="GO:0016987">
    <property type="term" value="F:sigma factor activity"/>
    <property type="evidence" value="ECO:0007669"/>
    <property type="project" value="UniProtKB-KW"/>
</dbReference>
<dbReference type="GO" id="GO:0006352">
    <property type="term" value="P:DNA-templated transcription initiation"/>
    <property type="evidence" value="ECO:0007669"/>
    <property type="project" value="InterPro"/>
</dbReference>
<dbReference type="InterPro" id="IPR036388">
    <property type="entry name" value="WH-like_DNA-bd_sf"/>
</dbReference>
<dbReference type="Gene3D" id="1.10.1740.10">
    <property type="match status" value="1"/>
</dbReference>
<accession>A0AA41U514</accession>
<evidence type="ECO:0000313" key="7">
    <source>
        <dbReference type="EMBL" id="MCF2531407.1"/>
    </source>
</evidence>
<dbReference type="InterPro" id="IPR013324">
    <property type="entry name" value="RNA_pol_sigma_r3/r4-like"/>
</dbReference>
<evidence type="ECO:0000313" key="8">
    <source>
        <dbReference type="Proteomes" id="UP001165378"/>
    </source>
</evidence>
<dbReference type="RefSeq" id="WP_235056067.1">
    <property type="nucleotide sequence ID" value="NZ_JAKFHA010000023.1"/>
</dbReference>
<evidence type="ECO:0000256" key="1">
    <source>
        <dbReference type="ARBA" id="ARBA00010641"/>
    </source>
</evidence>
<dbReference type="SUPFAM" id="SSF88946">
    <property type="entry name" value="Sigma2 domain of RNA polymerase sigma factors"/>
    <property type="match status" value="1"/>
</dbReference>
<name>A0AA41U514_9ACTN</name>
<evidence type="ECO:0000256" key="3">
    <source>
        <dbReference type="ARBA" id="ARBA00023082"/>
    </source>
</evidence>
<dbReference type="Proteomes" id="UP001165378">
    <property type="component" value="Unassembled WGS sequence"/>
</dbReference>
<dbReference type="InterPro" id="IPR013325">
    <property type="entry name" value="RNA_pol_sigma_r2"/>
</dbReference>
<reference evidence="7" key="1">
    <citation type="submission" date="2022-01" db="EMBL/GenBank/DDBJ databases">
        <title>Genome-Based Taxonomic Classification of the Phylum Actinobacteria.</title>
        <authorList>
            <person name="Gao Y."/>
        </authorList>
    </citation>
    <scope>NUCLEOTIDE SEQUENCE</scope>
    <source>
        <strain evidence="7">KLBMP 8922</strain>
    </source>
</reference>
<dbReference type="Pfam" id="PF04542">
    <property type="entry name" value="Sigma70_r2"/>
    <property type="match status" value="1"/>
</dbReference>
<keyword evidence="3" id="KW-0731">Sigma factor</keyword>
<dbReference type="GO" id="GO:0003677">
    <property type="term" value="F:DNA binding"/>
    <property type="evidence" value="ECO:0007669"/>
    <property type="project" value="InterPro"/>
</dbReference>
<organism evidence="7 8">
    <name type="scientific">Yinghuangia soli</name>
    <dbReference type="NCBI Taxonomy" id="2908204"/>
    <lineage>
        <taxon>Bacteria</taxon>
        <taxon>Bacillati</taxon>
        <taxon>Actinomycetota</taxon>
        <taxon>Actinomycetes</taxon>
        <taxon>Kitasatosporales</taxon>
        <taxon>Streptomycetaceae</taxon>
        <taxon>Yinghuangia</taxon>
    </lineage>
</organism>
<dbReference type="Gene3D" id="1.10.10.10">
    <property type="entry name" value="Winged helix-like DNA-binding domain superfamily/Winged helix DNA-binding domain"/>
    <property type="match status" value="1"/>
</dbReference>
<sequence length="201" mass="21149">MVGVVPHSRDDEADHRGLLRGDEQTLGRLYDAYADFVFGVALGVTREESSAEDITCEVFVALWERPYDYDPAQWSLGAWLVAGAHRRAVVRRGAAQTAQSARAAGSESVGKDSTASTDSTAGFAADGAVAATLAGLAPELRDVVELAYFQGLTYREVAAKLGLGETVVAERVRNGLWAWADDTAPTGGRAAAEDDGTGATT</sequence>
<feature type="domain" description="RNA polymerase sigma factor 70 region 4 type 2" evidence="6">
    <location>
        <begin position="128"/>
        <end position="175"/>
    </location>
</feature>
<dbReference type="EMBL" id="JAKFHA010000023">
    <property type="protein sequence ID" value="MCF2531407.1"/>
    <property type="molecule type" value="Genomic_DNA"/>
</dbReference>
<dbReference type="InterPro" id="IPR014284">
    <property type="entry name" value="RNA_pol_sigma-70_dom"/>
</dbReference>
<dbReference type="PANTHER" id="PTHR43133">
    <property type="entry name" value="RNA POLYMERASE ECF-TYPE SIGMA FACTO"/>
    <property type="match status" value="1"/>
</dbReference>
<proteinExistence type="inferred from homology"/>
<evidence type="ECO:0000259" key="5">
    <source>
        <dbReference type="Pfam" id="PF04542"/>
    </source>
</evidence>
<comment type="caution">
    <text evidence="7">The sequence shown here is derived from an EMBL/GenBank/DDBJ whole genome shotgun (WGS) entry which is preliminary data.</text>
</comment>
<keyword evidence="4" id="KW-0804">Transcription</keyword>
<gene>
    <name evidence="7" type="ORF">LZ495_29890</name>
</gene>
<evidence type="ECO:0000256" key="4">
    <source>
        <dbReference type="ARBA" id="ARBA00023163"/>
    </source>
</evidence>
<protein>
    <submittedName>
        <fullName evidence="7">Sigma-70 family RNA polymerase sigma factor</fullName>
    </submittedName>
</protein>
<dbReference type="InterPro" id="IPR013249">
    <property type="entry name" value="RNA_pol_sigma70_r4_t2"/>
</dbReference>
<evidence type="ECO:0000256" key="2">
    <source>
        <dbReference type="ARBA" id="ARBA00023015"/>
    </source>
</evidence>
<evidence type="ECO:0000259" key="6">
    <source>
        <dbReference type="Pfam" id="PF08281"/>
    </source>
</evidence>
<dbReference type="NCBIfam" id="TIGR02937">
    <property type="entry name" value="sigma70-ECF"/>
    <property type="match status" value="1"/>
</dbReference>
<keyword evidence="8" id="KW-1185">Reference proteome</keyword>
<dbReference type="InterPro" id="IPR039425">
    <property type="entry name" value="RNA_pol_sigma-70-like"/>
</dbReference>